<evidence type="ECO:0000313" key="1">
    <source>
        <dbReference type="EMBL" id="MPC61035.1"/>
    </source>
</evidence>
<dbReference type="Proteomes" id="UP000324222">
    <property type="component" value="Unassembled WGS sequence"/>
</dbReference>
<keyword evidence="2" id="KW-1185">Reference proteome</keyword>
<accession>A0A5B7GUD9</accession>
<sequence>MRPLSSAGTAWVQLVLRLSRDGGPCHTLTMLVFGSAILPICCGWEQLRRPKQSFSPNDRWQDAQSMYTVMFSLH</sequence>
<proteinExistence type="predicted"/>
<name>A0A5B7GUD9_PORTR</name>
<evidence type="ECO:0000313" key="2">
    <source>
        <dbReference type="Proteomes" id="UP000324222"/>
    </source>
</evidence>
<gene>
    <name evidence="1" type="ORF">E2C01_055098</name>
</gene>
<organism evidence="1 2">
    <name type="scientific">Portunus trituberculatus</name>
    <name type="common">Swimming crab</name>
    <name type="synonym">Neptunus trituberculatus</name>
    <dbReference type="NCBI Taxonomy" id="210409"/>
    <lineage>
        <taxon>Eukaryota</taxon>
        <taxon>Metazoa</taxon>
        <taxon>Ecdysozoa</taxon>
        <taxon>Arthropoda</taxon>
        <taxon>Crustacea</taxon>
        <taxon>Multicrustacea</taxon>
        <taxon>Malacostraca</taxon>
        <taxon>Eumalacostraca</taxon>
        <taxon>Eucarida</taxon>
        <taxon>Decapoda</taxon>
        <taxon>Pleocyemata</taxon>
        <taxon>Brachyura</taxon>
        <taxon>Eubrachyura</taxon>
        <taxon>Portunoidea</taxon>
        <taxon>Portunidae</taxon>
        <taxon>Portuninae</taxon>
        <taxon>Portunus</taxon>
    </lineage>
</organism>
<dbReference type="EMBL" id="VSRR010018159">
    <property type="protein sequence ID" value="MPC61035.1"/>
    <property type="molecule type" value="Genomic_DNA"/>
</dbReference>
<reference evidence="1 2" key="1">
    <citation type="submission" date="2019-05" db="EMBL/GenBank/DDBJ databases">
        <title>Another draft genome of Portunus trituberculatus and its Hox gene families provides insights of decapod evolution.</title>
        <authorList>
            <person name="Jeong J.-H."/>
            <person name="Song I."/>
            <person name="Kim S."/>
            <person name="Choi T."/>
            <person name="Kim D."/>
            <person name="Ryu S."/>
            <person name="Kim W."/>
        </authorList>
    </citation>
    <scope>NUCLEOTIDE SEQUENCE [LARGE SCALE GENOMIC DNA]</scope>
    <source>
        <tissue evidence="1">Muscle</tissue>
    </source>
</reference>
<dbReference type="AlphaFoldDB" id="A0A5B7GUD9"/>
<protein>
    <submittedName>
        <fullName evidence="1">Uncharacterized protein</fullName>
    </submittedName>
</protein>
<comment type="caution">
    <text evidence="1">The sequence shown here is derived from an EMBL/GenBank/DDBJ whole genome shotgun (WGS) entry which is preliminary data.</text>
</comment>